<gene>
    <name evidence="3" type="ORF">ACFFK8_02220</name>
</gene>
<feature type="region of interest" description="Disordered" evidence="1">
    <location>
        <begin position="53"/>
        <end position="96"/>
    </location>
</feature>
<reference evidence="3 4" key="1">
    <citation type="submission" date="2024-09" db="EMBL/GenBank/DDBJ databases">
        <authorList>
            <person name="Sun Q."/>
            <person name="Mori K."/>
        </authorList>
    </citation>
    <scope>NUCLEOTIDE SEQUENCE [LARGE SCALE GENOMIC DNA]</scope>
    <source>
        <strain evidence="3 4">ATCC 51272</strain>
    </source>
</reference>
<accession>A0ABV5ZH69</accession>
<organism evidence="3 4">
    <name type="scientific">Hallella seregens ATCC 51272</name>
    <dbReference type="NCBI Taxonomy" id="1336250"/>
    <lineage>
        <taxon>Bacteria</taxon>
        <taxon>Pseudomonadati</taxon>
        <taxon>Bacteroidota</taxon>
        <taxon>Bacteroidia</taxon>
        <taxon>Bacteroidales</taxon>
        <taxon>Prevotellaceae</taxon>
        <taxon>Hallella</taxon>
    </lineage>
</organism>
<feature type="domain" description="GYF" evidence="2">
    <location>
        <begin position="3"/>
        <end position="48"/>
    </location>
</feature>
<dbReference type="Pfam" id="PF14237">
    <property type="entry name" value="GYF_2"/>
    <property type="match status" value="1"/>
</dbReference>
<feature type="compositionally biased region" description="Basic and acidic residues" evidence="1">
    <location>
        <begin position="226"/>
        <end position="237"/>
    </location>
</feature>
<sequence length="306" mass="33335">MNYFILINNVQQGPFTLEELRQRGLTADTLVWAQGMSQWTPAWQVEELRSLVQGTGGTLTPPPPPPFNPAETAALQPAPNPTPQPEDGTPKPQRDGHKALKWASVGLPALLVLLGVTRPNKAEHQQVINENLMKALAKSTQADDADPVTKGWSMLGQMVARPLVNEMLTQMLDYHNYVFFSTTTIQVGKNKTITTSYGLLSKVFTADEEKIASAVSSVTGFDQSQTDEKERGGHDDNNSQAAEQPGRNDRQTSNADTTSLSKQIGDAIIDHVGKQVKKEVSEHTDSTTSSGIGALIDDIIQFFKGE</sequence>
<comment type="caution">
    <text evidence="3">The sequence shown here is derived from an EMBL/GenBank/DDBJ whole genome shotgun (WGS) entry which is preliminary data.</text>
</comment>
<evidence type="ECO:0000256" key="1">
    <source>
        <dbReference type="SAM" id="MobiDB-lite"/>
    </source>
</evidence>
<feature type="compositionally biased region" description="Polar residues" evidence="1">
    <location>
        <begin position="215"/>
        <end position="224"/>
    </location>
</feature>
<dbReference type="EMBL" id="JBHLZF010000001">
    <property type="protein sequence ID" value="MFB9896670.1"/>
    <property type="molecule type" value="Genomic_DNA"/>
</dbReference>
<evidence type="ECO:0000313" key="4">
    <source>
        <dbReference type="Proteomes" id="UP001589688"/>
    </source>
</evidence>
<dbReference type="InterPro" id="IPR025640">
    <property type="entry name" value="GYF_2"/>
</dbReference>
<name>A0ABV5ZH69_9BACT</name>
<evidence type="ECO:0000259" key="2">
    <source>
        <dbReference type="Pfam" id="PF14237"/>
    </source>
</evidence>
<proteinExistence type="predicted"/>
<evidence type="ECO:0000313" key="3">
    <source>
        <dbReference type="EMBL" id="MFB9896670.1"/>
    </source>
</evidence>
<protein>
    <submittedName>
        <fullName evidence="3">GYF domain-containing protein</fullName>
    </submittedName>
</protein>
<feature type="region of interest" description="Disordered" evidence="1">
    <location>
        <begin position="215"/>
        <end position="258"/>
    </location>
</feature>
<keyword evidence="4" id="KW-1185">Reference proteome</keyword>
<dbReference type="RefSeq" id="WP_027952478.1">
    <property type="nucleotide sequence ID" value="NZ_JADU01000019.1"/>
</dbReference>
<dbReference type="Proteomes" id="UP001589688">
    <property type="component" value="Unassembled WGS sequence"/>
</dbReference>